<evidence type="ECO:0000256" key="3">
    <source>
        <dbReference type="ARBA" id="ARBA00023239"/>
    </source>
</evidence>
<dbReference type="EMBL" id="FQZU01000029">
    <property type="protein sequence ID" value="SHK62561.1"/>
    <property type="molecule type" value="Genomic_DNA"/>
</dbReference>
<dbReference type="GO" id="GO:0016836">
    <property type="term" value="F:hydro-lyase activity"/>
    <property type="evidence" value="ECO:0007669"/>
    <property type="project" value="UniProtKB-ARBA"/>
</dbReference>
<dbReference type="Gene3D" id="1.10.12.10">
    <property type="entry name" value="Lyase 2-enoyl-coa Hydratase, Chain A, domain 2"/>
    <property type="match status" value="1"/>
</dbReference>
<dbReference type="AlphaFoldDB" id="A0A1M6U075"/>
<dbReference type="GO" id="GO:0006635">
    <property type="term" value="P:fatty acid beta-oxidation"/>
    <property type="evidence" value="ECO:0007669"/>
    <property type="project" value="TreeGrafter"/>
</dbReference>
<reference evidence="5" key="1">
    <citation type="submission" date="2016-11" db="EMBL/GenBank/DDBJ databases">
        <authorList>
            <person name="Varghese N."/>
            <person name="Submissions S."/>
        </authorList>
    </citation>
    <scope>NUCLEOTIDE SEQUENCE [LARGE SCALE GENOMIC DNA]</scope>
    <source>
        <strain evidence="5">DSM 16219</strain>
    </source>
</reference>
<dbReference type="Proteomes" id="UP000183994">
    <property type="component" value="Unassembled WGS sequence"/>
</dbReference>
<dbReference type="InterPro" id="IPR001753">
    <property type="entry name" value="Enoyl-CoA_hydra/iso"/>
</dbReference>
<keyword evidence="3" id="KW-0456">Lyase</keyword>
<evidence type="ECO:0000256" key="1">
    <source>
        <dbReference type="ARBA" id="ARBA00005254"/>
    </source>
</evidence>
<dbReference type="STRING" id="1121393.SAMN02745216_03776"/>
<dbReference type="Pfam" id="PF00378">
    <property type="entry name" value="ECH_1"/>
    <property type="match status" value="1"/>
</dbReference>
<gene>
    <name evidence="4" type="ORF">SAMN02745216_03776</name>
</gene>
<evidence type="ECO:0000313" key="4">
    <source>
        <dbReference type="EMBL" id="SHK62561.1"/>
    </source>
</evidence>
<keyword evidence="2" id="KW-0443">Lipid metabolism</keyword>
<keyword evidence="5" id="KW-1185">Reference proteome</keyword>
<protein>
    <submittedName>
        <fullName evidence="4">Short chain enoyl-CoA hydratase</fullName>
    </submittedName>
</protein>
<comment type="similarity">
    <text evidence="1">Belongs to the enoyl-CoA hydratase/isomerase family.</text>
</comment>
<accession>A0A1M6U075</accession>
<dbReference type="RefSeq" id="WP_015949410.1">
    <property type="nucleotide sequence ID" value="NZ_FQZU01000029.1"/>
</dbReference>
<evidence type="ECO:0000256" key="2">
    <source>
        <dbReference type="ARBA" id="ARBA00023098"/>
    </source>
</evidence>
<dbReference type="SUPFAM" id="SSF52096">
    <property type="entry name" value="ClpP/crotonase"/>
    <property type="match status" value="1"/>
</dbReference>
<name>A0A1M6U075_9BACT</name>
<dbReference type="FunFam" id="1.10.12.10:FF:000001">
    <property type="entry name" value="Probable enoyl-CoA hydratase, mitochondrial"/>
    <property type="match status" value="1"/>
</dbReference>
<dbReference type="Gene3D" id="3.90.226.10">
    <property type="entry name" value="2-enoyl-CoA Hydratase, Chain A, domain 1"/>
    <property type="match status" value="1"/>
</dbReference>
<dbReference type="PANTHER" id="PTHR11941">
    <property type="entry name" value="ENOYL-COA HYDRATASE-RELATED"/>
    <property type="match status" value="1"/>
</dbReference>
<dbReference type="OrthoDB" id="5365311at2"/>
<dbReference type="CDD" id="cd06558">
    <property type="entry name" value="crotonase-like"/>
    <property type="match status" value="1"/>
</dbReference>
<dbReference type="InterPro" id="IPR014748">
    <property type="entry name" value="Enoyl-CoA_hydra_C"/>
</dbReference>
<proteinExistence type="inferred from homology"/>
<sequence>MGLIYEKRNNIAYLTFNRPEARNAMDPETILQLIDAWKDYAEDKEMRCAILTGTGDKVFCSGADLGKLIPLFTGAKPAETDAEKACQSDPMIVNKAILREYPLYKPVIAAINGHAIAGGMEALYATDIRIAAEGVKFGLQEVKWAIFPAGGSSIRLPRQLPYARAMEILLTGELMEAEEALRLGFINKIVPREKVMEEAERYAGIICKNGPLAVEAIKKSVIENRGKPLSEGLQRELELALPVFMSKDAQEGPKAFKEKREPKFEGK</sequence>
<dbReference type="InterPro" id="IPR029045">
    <property type="entry name" value="ClpP/crotonase-like_dom_sf"/>
</dbReference>
<dbReference type="PANTHER" id="PTHR11941:SF169">
    <property type="entry name" value="(7AS)-7A-METHYL-1,5-DIOXO-2,3,5,6,7,7A-HEXAHYDRO-1H-INDENE-CARBOXYL-COA HYDROLASE"/>
    <property type="match status" value="1"/>
</dbReference>
<evidence type="ECO:0000313" key="5">
    <source>
        <dbReference type="Proteomes" id="UP000183994"/>
    </source>
</evidence>
<organism evidence="4 5">
    <name type="scientific">Desulfatibacillum alkenivorans DSM 16219</name>
    <dbReference type="NCBI Taxonomy" id="1121393"/>
    <lineage>
        <taxon>Bacteria</taxon>
        <taxon>Pseudomonadati</taxon>
        <taxon>Thermodesulfobacteriota</taxon>
        <taxon>Desulfobacteria</taxon>
        <taxon>Desulfobacterales</taxon>
        <taxon>Desulfatibacillaceae</taxon>
        <taxon>Desulfatibacillum</taxon>
    </lineage>
</organism>